<dbReference type="SUPFAM" id="SSF54160">
    <property type="entry name" value="Chromo domain-like"/>
    <property type="match status" value="1"/>
</dbReference>
<accession>A0A484AVF8</accession>
<dbReference type="Proteomes" id="UP000295192">
    <property type="component" value="Unassembled WGS sequence"/>
</dbReference>
<comment type="caution">
    <text evidence="5">The sequence shown here is derived from an EMBL/GenBank/DDBJ whole genome shotgun (WGS) entry which is preliminary data.</text>
</comment>
<reference evidence="5 6" key="1">
    <citation type="journal article" date="2019" name="J. Hered.">
        <title>An Improved Genome Assembly for Drosophila navojoa, the Basal Species in the mojavensis Cluster.</title>
        <authorList>
            <person name="Vanderlinde T."/>
            <person name="Dupim E.G."/>
            <person name="Nazario-Yepiz N.O."/>
            <person name="Carvalho A.B."/>
        </authorList>
    </citation>
    <scope>NUCLEOTIDE SEQUENCE [LARGE SCALE GENOMIC DNA]</scope>
    <source>
        <strain evidence="5">Navoj_Jal97</strain>
        <tissue evidence="5">Whole organism</tissue>
    </source>
</reference>
<gene>
    <name evidence="5" type="ORF">AWZ03_013736</name>
</gene>
<evidence type="ECO:0000256" key="3">
    <source>
        <dbReference type="SAM" id="MobiDB-lite"/>
    </source>
</evidence>
<organism evidence="5 6">
    <name type="scientific">Drosophila navojoa</name>
    <name type="common">Fruit fly</name>
    <dbReference type="NCBI Taxonomy" id="7232"/>
    <lineage>
        <taxon>Eukaryota</taxon>
        <taxon>Metazoa</taxon>
        <taxon>Ecdysozoa</taxon>
        <taxon>Arthropoda</taxon>
        <taxon>Hexapoda</taxon>
        <taxon>Insecta</taxon>
        <taxon>Pterygota</taxon>
        <taxon>Neoptera</taxon>
        <taxon>Endopterygota</taxon>
        <taxon>Diptera</taxon>
        <taxon>Brachycera</taxon>
        <taxon>Muscomorpha</taxon>
        <taxon>Ephydroidea</taxon>
        <taxon>Drosophilidae</taxon>
        <taxon>Drosophila</taxon>
    </lineage>
</organism>
<feature type="domain" description="Chromo shadow" evidence="4">
    <location>
        <begin position="121"/>
        <end position="170"/>
    </location>
</feature>
<dbReference type="InterPro" id="IPR016197">
    <property type="entry name" value="Chromo-like_dom_sf"/>
</dbReference>
<protein>
    <recommendedName>
        <fullName evidence="4">Chromo shadow domain-containing protein</fullName>
    </recommendedName>
</protein>
<proteinExistence type="predicted"/>
<evidence type="ECO:0000313" key="5">
    <source>
        <dbReference type="EMBL" id="TDG39840.1"/>
    </source>
</evidence>
<feature type="compositionally biased region" description="Polar residues" evidence="3">
    <location>
        <begin position="71"/>
        <end position="90"/>
    </location>
</feature>
<name>A0A484AVF8_DRONA</name>
<dbReference type="GO" id="GO:0005694">
    <property type="term" value="C:chromosome"/>
    <property type="evidence" value="ECO:0007669"/>
    <property type="project" value="UniProtKB-ARBA"/>
</dbReference>
<evidence type="ECO:0000256" key="2">
    <source>
        <dbReference type="ARBA" id="ARBA00023242"/>
    </source>
</evidence>
<comment type="subcellular location">
    <subcellularLocation>
        <location evidence="1">Nucleus</location>
    </subcellularLocation>
</comment>
<dbReference type="Gene3D" id="2.40.50.40">
    <property type="match status" value="1"/>
</dbReference>
<dbReference type="CDD" id="cd00034">
    <property type="entry name" value="CSD"/>
    <property type="match status" value="1"/>
</dbReference>
<dbReference type="GO" id="GO:0005634">
    <property type="term" value="C:nucleus"/>
    <property type="evidence" value="ECO:0007669"/>
    <property type="project" value="UniProtKB-SubCell"/>
</dbReference>
<sequence length="175" mass="19555">MWKCEDDEKFTAGGKQLGKDMFLRNTEIQLLCIMAPPAKKMQLSDGTATPTPSTAGQSAGVSRRRSAGRLTKSQSDSVDQSGNTANNNNQDVVARVLQQSMNSHKKIVPTTNNGFKRGIQPECILTAFEQENKRLFIVKFKNRRIPEVITSEDLKEYAPQMLSFYAENLQNPDTK</sequence>
<feature type="compositionally biased region" description="Polar residues" evidence="3">
    <location>
        <begin position="44"/>
        <end position="54"/>
    </location>
</feature>
<keyword evidence="6" id="KW-1185">Reference proteome</keyword>
<keyword evidence="2" id="KW-0539">Nucleus</keyword>
<dbReference type="Pfam" id="PF01393">
    <property type="entry name" value="Chromo_shadow"/>
    <property type="match status" value="1"/>
</dbReference>
<evidence type="ECO:0000313" key="6">
    <source>
        <dbReference type="Proteomes" id="UP000295192"/>
    </source>
</evidence>
<feature type="region of interest" description="Disordered" evidence="3">
    <location>
        <begin position="42"/>
        <end position="90"/>
    </location>
</feature>
<dbReference type="AlphaFoldDB" id="A0A484AVF8"/>
<evidence type="ECO:0000256" key="1">
    <source>
        <dbReference type="ARBA" id="ARBA00004123"/>
    </source>
</evidence>
<dbReference type="EMBL" id="LSRL02000790">
    <property type="protein sequence ID" value="TDG39840.1"/>
    <property type="molecule type" value="Genomic_DNA"/>
</dbReference>
<dbReference type="InterPro" id="IPR008251">
    <property type="entry name" value="Chromo_shadow_dom"/>
</dbReference>
<evidence type="ECO:0000259" key="4">
    <source>
        <dbReference type="Pfam" id="PF01393"/>
    </source>
</evidence>